<proteinExistence type="predicted"/>
<dbReference type="InParanoid" id="C0NWJ3"/>
<protein>
    <submittedName>
        <fullName evidence="1">Uncharacterized protein</fullName>
    </submittedName>
</protein>
<dbReference type="RefSeq" id="XP_045284779.1">
    <property type="nucleotide sequence ID" value="XM_045434572.1"/>
</dbReference>
<organism evidence="1 2">
    <name type="scientific">Ajellomyces capsulatus (strain G186AR / H82 / ATCC MYA-2454 / RMSCC 2432)</name>
    <name type="common">Darling's disease fungus</name>
    <name type="synonym">Histoplasma capsulatum</name>
    <dbReference type="NCBI Taxonomy" id="447093"/>
    <lineage>
        <taxon>Eukaryota</taxon>
        <taxon>Fungi</taxon>
        <taxon>Dikarya</taxon>
        <taxon>Ascomycota</taxon>
        <taxon>Pezizomycotina</taxon>
        <taxon>Eurotiomycetes</taxon>
        <taxon>Eurotiomycetidae</taxon>
        <taxon>Onygenales</taxon>
        <taxon>Ajellomycetaceae</taxon>
        <taxon>Histoplasma</taxon>
    </lineage>
</organism>
<evidence type="ECO:0000313" key="2">
    <source>
        <dbReference type="Proteomes" id="UP000001631"/>
    </source>
</evidence>
<gene>
    <name evidence="1" type="ORF">HCBG_07523</name>
</gene>
<dbReference type="GeneID" id="69040539"/>
<dbReference type="AlphaFoldDB" id="C0NWJ3"/>
<keyword evidence="2" id="KW-1185">Reference proteome</keyword>
<reference evidence="1" key="1">
    <citation type="submission" date="2009-02" db="EMBL/GenBank/DDBJ databases">
        <title>The Genome Sequence of Ajellomyces capsulatus strain G186AR.</title>
        <authorList>
            <consortium name="The Broad Institute Genome Sequencing Platform"/>
            <person name="Champion M."/>
            <person name="Cuomo C."/>
            <person name="Ma L.-J."/>
            <person name="Henn M.R."/>
            <person name="Sil A."/>
            <person name="Goldman B."/>
            <person name="Young S.K."/>
            <person name="Kodira C.D."/>
            <person name="Zeng Q."/>
            <person name="Koehrsen M."/>
            <person name="Alvarado L."/>
            <person name="Berlin A."/>
            <person name="Borenstein D."/>
            <person name="Chen Z."/>
            <person name="Engels R."/>
            <person name="Freedman E."/>
            <person name="Gellesch M."/>
            <person name="Goldberg J."/>
            <person name="Griggs A."/>
            <person name="Gujja S."/>
            <person name="Heiman D."/>
            <person name="Hepburn T."/>
            <person name="Howarth C."/>
            <person name="Jen D."/>
            <person name="Larson L."/>
            <person name="Lewis B."/>
            <person name="Mehta T."/>
            <person name="Park D."/>
            <person name="Pearson M."/>
            <person name="Roberts A."/>
            <person name="Saif S."/>
            <person name="Shea T."/>
            <person name="Shenoy N."/>
            <person name="Sisk P."/>
            <person name="Stolte C."/>
            <person name="Sykes S."/>
            <person name="Walk T."/>
            <person name="White J."/>
            <person name="Yandava C."/>
            <person name="Klein B."/>
            <person name="McEwen J.G."/>
            <person name="Puccia R."/>
            <person name="Goldman G.H."/>
            <person name="Felipe M.S."/>
            <person name="Nino-Vega G."/>
            <person name="San-Blas G."/>
            <person name="Taylor J."/>
            <person name="Mendoza L."/>
            <person name="Galagan J."/>
            <person name="Nusbaum C."/>
            <person name="Birren B."/>
        </authorList>
    </citation>
    <scope>NUCLEOTIDE SEQUENCE</scope>
    <source>
        <strain evidence="1">G186AR</strain>
    </source>
</reference>
<dbReference type="HOGENOM" id="CLU_1660202_0_0_1"/>
<name>C0NWJ3_AJECG</name>
<sequence>MSQTVTKQEKVRERNSALNPHMILSFSSHAMANTVGRRGKQYDNERMLTPQQDPSTIFPQISSVPKHHPILFERHPRFLIGYFNLSLTGHLASVTSSEPIQPKSHWWGQKGSRTSTSDWVGRNLGSYSAPNAAQNAIEDETSYFDDELCRRKWVFESGF</sequence>
<accession>C0NWJ3</accession>
<evidence type="ECO:0000313" key="1">
    <source>
        <dbReference type="EMBL" id="EEH04298.1"/>
    </source>
</evidence>
<dbReference type="EMBL" id="GG663374">
    <property type="protein sequence ID" value="EEH04298.1"/>
    <property type="molecule type" value="Genomic_DNA"/>
</dbReference>
<dbReference type="Proteomes" id="UP000001631">
    <property type="component" value="Unassembled WGS sequence"/>
</dbReference>